<dbReference type="Proteomes" id="UP000192573">
    <property type="component" value="Unassembled WGS sequence"/>
</dbReference>
<gene>
    <name evidence="2" type="ORF">BZK42_22005</name>
</gene>
<sequence>MSRSLYNWLYRDTLSSHGRTALLFGGVVVLVAAVGGGTWYYFHAKTVEKEEQERQAAAALQQKRTNIHNFYTSALKGADARGFLALYTEILNSRQPIGLAGFREDNFSCSTENCSFSYQTGESTVFSVQDKVFRDESYAPSFSQDSVDYAGIPSGMNSNPVLEAFNRQQKISEPSCNDILNYVYSYNSLVEAGRRFTLKELPASSVSADEASLPGNPDNHGLLVGKWQVSLPDNYVSVFSFWQDRPYSSSFIFQSVAGKQGILDISGTFLCKK</sequence>
<accession>A0A1V8NU33</accession>
<name>A0A1V8NU33_CITBR</name>
<keyword evidence="1" id="KW-0812">Transmembrane</keyword>
<dbReference type="AlphaFoldDB" id="A0A1V8NU33"/>
<organism evidence="2 3">
    <name type="scientific">Citrobacter braakii</name>
    <dbReference type="NCBI Taxonomy" id="57706"/>
    <lineage>
        <taxon>Bacteria</taxon>
        <taxon>Pseudomonadati</taxon>
        <taxon>Pseudomonadota</taxon>
        <taxon>Gammaproteobacteria</taxon>
        <taxon>Enterobacterales</taxon>
        <taxon>Enterobacteriaceae</taxon>
        <taxon>Citrobacter</taxon>
        <taxon>Citrobacter freundii complex</taxon>
    </lineage>
</organism>
<dbReference type="RefSeq" id="WP_080860190.1">
    <property type="nucleotide sequence ID" value="NZ_CP077405.1"/>
</dbReference>
<proteinExistence type="predicted"/>
<keyword evidence="1" id="KW-0472">Membrane</keyword>
<evidence type="ECO:0008006" key="4">
    <source>
        <dbReference type="Google" id="ProtNLM"/>
    </source>
</evidence>
<dbReference type="EMBL" id="NAEW01000015">
    <property type="protein sequence ID" value="OQM39935.1"/>
    <property type="molecule type" value="Genomic_DNA"/>
</dbReference>
<reference evidence="2 3" key="1">
    <citation type="submission" date="2017-03" db="EMBL/GenBank/DDBJ databases">
        <authorList>
            <person name="Afonso C.L."/>
            <person name="Miller P.J."/>
            <person name="Scott M.A."/>
            <person name="Spackman E."/>
            <person name="Goraichik I."/>
            <person name="Dimitrov K.M."/>
            <person name="Suarez D.L."/>
            <person name="Swayne D.E."/>
        </authorList>
    </citation>
    <scope>NUCLEOTIDE SEQUENCE [LARGE SCALE GENOMIC DNA]</scope>
    <source>
        <strain evidence="2 3">ATCC 51113</strain>
    </source>
</reference>
<feature type="transmembrane region" description="Helical" evidence="1">
    <location>
        <begin position="21"/>
        <end position="42"/>
    </location>
</feature>
<evidence type="ECO:0000313" key="2">
    <source>
        <dbReference type="EMBL" id="OQM39935.1"/>
    </source>
</evidence>
<protein>
    <recommendedName>
        <fullName evidence="4">CfcF</fullName>
    </recommendedName>
</protein>
<evidence type="ECO:0000256" key="1">
    <source>
        <dbReference type="SAM" id="Phobius"/>
    </source>
</evidence>
<comment type="caution">
    <text evidence="2">The sequence shown here is derived from an EMBL/GenBank/DDBJ whole genome shotgun (WGS) entry which is preliminary data.</text>
</comment>
<keyword evidence="1" id="KW-1133">Transmembrane helix</keyword>
<evidence type="ECO:0000313" key="3">
    <source>
        <dbReference type="Proteomes" id="UP000192573"/>
    </source>
</evidence>